<dbReference type="SUPFAM" id="SSF52540">
    <property type="entry name" value="P-loop containing nucleoside triphosphate hydrolases"/>
    <property type="match status" value="1"/>
</dbReference>
<evidence type="ECO:0000313" key="4">
    <source>
        <dbReference type="Proteomes" id="UP000032417"/>
    </source>
</evidence>
<dbReference type="STRING" id="1562970.ING2E5B_0821"/>
<feature type="coiled-coil region" evidence="1">
    <location>
        <begin position="424"/>
        <end position="472"/>
    </location>
</feature>
<dbReference type="OrthoDB" id="9758751at2"/>
<sequence length="512" mass="57031">MFDNNKRAFIAINDKAEVCLIPKMANRHGLITGATGTGKTVTLQTLSETFSEMGVPVFAADMKGDLSGVAKIGGNKESVNKRVDGYNLKEKGFEYKAYPVRFWDVFGEQGHPVRTTVTSMGPLLLERLLGLNETQGAILTMAFKIADDNNLLILDLKDLQKMLQFIGDNRSEFTTKYGNISPASIGAIQRGLMRLESEGADKFFGEPDLEITDFIQTEQGKGVINILAADKLMKSPRVYTTFLLWLLDDLYETLPEVGDLEKPKLVFFFDEAHLLFNDMPNSLLEKVEQIVRLIRSKGVGVYFCTQNPADIPQSILGQLGNRVQHALRAYTPNDQKAVKVAANTFRANPGFNTEEVITQLNTGEALVSFLDEKGAPQVVERANILPPQGQIGPITLGERDQILKSSLIYGVYEQLIDRESAYEILSKKQDLLAEERRLAAEEKERIRIQKEQEKAAREAEKAQRAAARKRKEEQGILGDLLQQVGKSTTRQISYEIGKTITRGLLGGLFGKR</sequence>
<dbReference type="KEGG" id="pbt:ING2E5B_0821"/>
<organism evidence="3 4">
    <name type="scientific">Fermentimonas caenicola</name>
    <dbReference type="NCBI Taxonomy" id="1562970"/>
    <lineage>
        <taxon>Bacteria</taxon>
        <taxon>Pseudomonadati</taxon>
        <taxon>Bacteroidota</taxon>
        <taxon>Bacteroidia</taxon>
        <taxon>Bacteroidales</taxon>
        <taxon>Dysgonomonadaceae</taxon>
        <taxon>Fermentimonas</taxon>
    </lineage>
</organism>
<dbReference type="Proteomes" id="UP000032417">
    <property type="component" value="Chromosome 1"/>
</dbReference>
<feature type="domain" description="Helicase HerA-like C-terminal" evidence="2">
    <location>
        <begin position="13"/>
        <end position="511"/>
    </location>
</feature>
<dbReference type="InterPro" id="IPR027417">
    <property type="entry name" value="P-loop_NTPase"/>
</dbReference>
<dbReference type="HOGENOM" id="CLU_028164_1_1_10"/>
<dbReference type="Pfam" id="PF05872">
    <property type="entry name" value="HerA_C"/>
    <property type="match status" value="1"/>
</dbReference>
<protein>
    <recommendedName>
        <fullName evidence="2">Helicase HerA-like C-terminal domain-containing protein</fullName>
    </recommendedName>
</protein>
<gene>
    <name evidence="3" type="primary">yjgR</name>
    <name evidence="3" type="ORF">ING2E5B_0821</name>
</gene>
<evidence type="ECO:0000256" key="1">
    <source>
        <dbReference type="SAM" id="Coils"/>
    </source>
</evidence>
<name>A0A098BY42_9BACT</name>
<dbReference type="InterPro" id="IPR033186">
    <property type="entry name" value="HerA_C"/>
</dbReference>
<keyword evidence="1" id="KW-0175">Coiled coil</keyword>
<evidence type="ECO:0000313" key="3">
    <source>
        <dbReference type="EMBL" id="CEA15585.1"/>
    </source>
</evidence>
<dbReference type="PANTHER" id="PTHR30121:SF6">
    <property type="entry name" value="SLR6007 PROTEIN"/>
    <property type="match status" value="1"/>
</dbReference>
<dbReference type="Gene3D" id="3.40.50.300">
    <property type="entry name" value="P-loop containing nucleotide triphosphate hydrolases"/>
    <property type="match status" value="2"/>
</dbReference>
<dbReference type="EMBL" id="LN515532">
    <property type="protein sequence ID" value="CEA15585.1"/>
    <property type="molecule type" value="Genomic_DNA"/>
</dbReference>
<keyword evidence="4" id="KW-1185">Reference proteome</keyword>
<accession>A0A098BY42</accession>
<proteinExistence type="predicted"/>
<dbReference type="PANTHER" id="PTHR30121">
    <property type="entry name" value="UNCHARACTERIZED PROTEIN YJGR-RELATED"/>
    <property type="match status" value="1"/>
</dbReference>
<dbReference type="AlphaFoldDB" id="A0A098BY42"/>
<evidence type="ECO:0000259" key="2">
    <source>
        <dbReference type="Pfam" id="PF05872"/>
    </source>
</evidence>
<dbReference type="PATRIC" id="fig|1562970.3.peg.816"/>
<dbReference type="InterPro" id="IPR051162">
    <property type="entry name" value="T4SS_component"/>
</dbReference>
<reference evidence="3 4" key="1">
    <citation type="submission" date="2014-08" db="EMBL/GenBank/DDBJ databases">
        <authorList>
            <person name="Wibberg D."/>
        </authorList>
    </citation>
    <scope>NUCLEOTIDE SEQUENCE [LARGE SCALE GENOMIC DNA]</scope>
    <source>
        <strain evidence="4">ING2-E5B</strain>
    </source>
</reference>